<accession>A0ABM8DIY9</accession>
<dbReference type="Gene3D" id="3.40.50.150">
    <property type="entry name" value="Vaccinia Virus protein VP39"/>
    <property type="match status" value="1"/>
</dbReference>
<evidence type="ECO:0000256" key="2">
    <source>
        <dbReference type="ARBA" id="ARBA00011900"/>
    </source>
</evidence>
<dbReference type="Pfam" id="PF02384">
    <property type="entry name" value="N6_Mtase"/>
    <property type="match status" value="1"/>
</dbReference>
<dbReference type="Pfam" id="PF18135">
    <property type="entry name" value="Type_ISP_C"/>
    <property type="match status" value="1"/>
</dbReference>
<evidence type="ECO:0000313" key="10">
    <source>
        <dbReference type="Proteomes" id="UP001317516"/>
    </source>
</evidence>
<evidence type="ECO:0000256" key="6">
    <source>
        <dbReference type="ARBA" id="ARBA00047942"/>
    </source>
</evidence>
<evidence type="ECO:0000256" key="1">
    <source>
        <dbReference type="ARBA" id="ARBA00006594"/>
    </source>
</evidence>
<dbReference type="EC" id="2.1.1.72" evidence="2"/>
<comment type="catalytic activity">
    <reaction evidence="6">
        <text>a 2'-deoxyadenosine in DNA + S-adenosyl-L-methionine = an N(6)-methyl-2'-deoxyadenosine in DNA + S-adenosyl-L-homocysteine + H(+)</text>
        <dbReference type="Rhea" id="RHEA:15197"/>
        <dbReference type="Rhea" id="RHEA-COMP:12418"/>
        <dbReference type="Rhea" id="RHEA-COMP:12419"/>
        <dbReference type="ChEBI" id="CHEBI:15378"/>
        <dbReference type="ChEBI" id="CHEBI:57856"/>
        <dbReference type="ChEBI" id="CHEBI:59789"/>
        <dbReference type="ChEBI" id="CHEBI:90615"/>
        <dbReference type="ChEBI" id="CHEBI:90616"/>
        <dbReference type="EC" id="2.1.1.72"/>
    </reaction>
</comment>
<dbReference type="PROSITE" id="PS00092">
    <property type="entry name" value="N6_MTASE"/>
    <property type="match status" value="1"/>
</dbReference>
<dbReference type="PANTHER" id="PTHR33841">
    <property type="entry name" value="DNA METHYLTRANSFERASE YEEA-RELATED"/>
    <property type="match status" value="1"/>
</dbReference>
<evidence type="ECO:0000259" key="7">
    <source>
        <dbReference type="Pfam" id="PF02384"/>
    </source>
</evidence>
<sequence>MNYMQVTKESMLNAVFSEYIKSLKEIPKESKTEHTDRSHLEKLLNELKENKDIKIQHEPRRDKSGLGAPDFLIKLNDINIGYVEVKKTNQNLNETLASKQIEKYKELSNNILLTNYLEFILIKNGIVTLREILLYDIELSKTSKLDSIRVAKVDFIIKEFLRNSYERITNIESLASLLAIRTKTLKDLINEKLDISLKKNNQNSLVSSYQFIKTELYCDTLNTSEFSDSISQTITIGLFLSKLNDPNDAVFIDFDNIKKFIPNNFSLITSILRLIEDISIDFEYIDIKWILNELLNIINCIDSKSIFKRFSFIQNETKSFKDPYLYFYEDFLIKYDKDLRKGKGVYYTPHAVVEFIVKSLHFILKTEFNLSTGFANKDKVSVLDFATGTGTFLLETIKCILKELNNTSKEHFYIENHILKNLYGFEYLMTPYTVANLKISQYLKEVCNFNLDNENKLKIVLTNTLDNTIKSQQQVIHGIFKAISKENELANEIKNKNILVILGNPPYSSKSKNNNEFIRHLLNDYKKIDNETLNEKAIISLNDDYVKFIRYSEYKIETSNQGLLGFITNNAYLDNVTFRFMRWHLLKTFEKIYILNLNGNLRKKDRFDNETDENVFDIQTGVAIAIFIKTKQKTNPNELATVLYKSIKNTREYKYSYLELNDIDTIDFETLKPSPPYYFFVKKDFKNDCSYNNKNSISLKDIFINNCVGIETQKDRIAIDFTKSELLDKLKDFAYLNENDVRIKYDIQKDSRDWKLTKVQQFLQNTNIDSKYVKRITYKPFDTRFVYYSVIKGGVISYPRYKIMKHILEIDNNIALISSRMLPSNNFKHAFVSNEIIDRASIGGVSYCMPLYIKDNNIITNNEIKENFKDTFRNFINNKYCKAYNPNEILGYIYAILYSNIYRNKFIEFLKIDYPKIIFVNEVEIFEKLSNLGCKLIDMHLLKNIDIQANDIGLHFSQDNNKQNFNIKKINYNNETQELFYNENNGFKGVSKEVFEYTIGSYQVIKSYLKYRMKRSLDINEIETLEKTIKALHYTIEIQNEIDTILVSKIN</sequence>
<dbReference type="EMBL" id="AP027070">
    <property type="protein sequence ID" value="BDU62562.1"/>
    <property type="molecule type" value="Genomic_DNA"/>
</dbReference>
<dbReference type="InterPro" id="IPR041635">
    <property type="entry name" value="Type_ISP_LLaBIII_C"/>
</dbReference>
<keyword evidence="10" id="KW-1185">Reference proteome</keyword>
<dbReference type="InterPro" id="IPR002052">
    <property type="entry name" value="DNA_methylase_N6_adenine_CS"/>
</dbReference>
<dbReference type="GO" id="GO:0008168">
    <property type="term" value="F:methyltransferase activity"/>
    <property type="evidence" value="ECO:0007669"/>
    <property type="project" value="UniProtKB-KW"/>
</dbReference>
<proteinExistence type="inferred from homology"/>
<organism evidence="9 10">
    <name type="scientific">Candidatus Borrelia fainii</name>
    <dbReference type="NCBI Taxonomy" id="2518322"/>
    <lineage>
        <taxon>Bacteria</taxon>
        <taxon>Pseudomonadati</taxon>
        <taxon>Spirochaetota</taxon>
        <taxon>Spirochaetia</taxon>
        <taxon>Spirochaetales</taxon>
        <taxon>Borreliaceae</taxon>
        <taxon>Borrelia</taxon>
    </lineage>
</organism>
<evidence type="ECO:0000259" key="8">
    <source>
        <dbReference type="Pfam" id="PF18135"/>
    </source>
</evidence>
<comment type="similarity">
    <text evidence="1">Belongs to the N(4)/N(6)-methyltransferase family.</text>
</comment>
<evidence type="ECO:0000256" key="3">
    <source>
        <dbReference type="ARBA" id="ARBA00022603"/>
    </source>
</evidence>
<evidence type="ECO:0000313" key="9">
    <source>
        <dbReference type="EMBL" id="BDU62562.1"/>
    </source>
</evidence>
<dbReference type="InterPro" id="IPR050953">
    <property type="entry name" value="N4_N6_ade-DNA_methylase"/>
</dbReference>
<dbReference type="Proteomes" id="UP001317516">
    <property type="component" value="Chromosome"/>
</dbReference>
<dbReference type="InterPro" id="IPR003356">
    <property type="entry name" value="DNA_methylase_A-5"/>
</dbReference>
<feature type="domain" description="DNA methylase adenine-specific" evidence="7">
    <location>
        <begin position="327"/>
        <end position="516"/>
    </location>
</feature>
<protein>
    <recommendedName>
        <fullName evidence="2">site-specific DNA-methyltransferase (adenine-specific)</fullName>
        <ecNumber evidence="2">2.1.1.72</ecNumber>
    </recommendedName>
</protein>
<evidence type="ECO:0000256" key="4">
    <source>
        <dbReference type="ARBA" id="ARBA00022679"/>
    </source>
</evidence>
<dbReference type="SUPFAM" id="SSF53335">
    <property type="entry name" value="S-adenosyl-L-methionine-dependent methyltransferases"/>
    <property type="match status" value="1"/>
</dbReference>
<dbReference type="PRINTS" id="PR00507">
    <property type="entry name" value="N12N6MTFRASE"/>
</dbReference>
<dbReference type="InterPro" id="IPR029063">
    <property type="entry name" value="SAM-dependent_MTases_sf"/>
</dbReference>
<reference evidence="9 10" key="1">
    <citation type="submission" date="2022-11" db="EMBL/GenBank/DDBJ databases">
        <title>Genome sequence of clinical isolate of the human pathogenic Borrelia fainii.</title>
        <authorList>
            <person name="Itokawa K."/>
            <person name="Sato K."/>
            <person name="Qiu Y."/>
        </authorList>
    </citation>
    <scope>NUCLEOTIDE SEQUENCE [LARGE SCALE GENOMIC DNA]</scope>
    <source>
        <strain evidence="9 10">Qtaro</strain>
    </source>
</reference>
<dbReference type="GO" id="GO:0032259">
    <property type="term" value="P:methylation"/>
    <property type="evidence" value="ECO:0007669"/>
    <property type="project" value="UniProtKB-KW"/>
</dbReference>
<keyword evidence="5" id="KW-0680">Restriction system</keyword>
<name>A0ABM8DIY9_9SPIR</name>
<keyword evidence="3 9" id="KW-0489">Methyltransferase</keyword>
<gene>
    <name evidence="9" type="ORF">BOFE_01020</name>
</gene>
<feature type="domain" description="Type ISP restriction-modification enzyme LLaBIII C-terminal specificity" evidence="8">
    <location>
        <begin position="701"/>
        <end position="1039"/>
    </location>
</feature>
<evidence type="ECO:0000256" key="5">
    <source>
        <dbReference type="ARBA" id="ARBA00022747"/>
    </source>
</evidence>
<dbReference type="PANTHER" id="PTHR33841:SF1">
    <property type="entry name" value="DNA METHYLTRANSFERASE A"/>
    <property type="match status" value="1"/>
</dbReference>
<keyword evidence="4" id="KW-0808">Transferase</keyword>